<reference evidence="1" key="1">
    <citation type="submission" date="2020-03" db="EMBL/GenBank/DDBJ databases">
        <title>The deep terrestrial virosphere.</title>
        <authorList>
            <person name="Holmfeldt K."/>
            <person name="Nilsson E."/>
            <person name="Simone D."/>
            <person name="Lopez-Fernandez M."/>
            <person name="Wu X."/>
            <person name="de Brujin I."/>
            <person name="Lundin D."/>
            <person name="Andersson A."/>
            <person name="Bertilsson S."/>
            <person name="Dopson M."/>
        </authorList>
    </citation>
    <scope>NUCLEOTIDE SEQUENCE</scope>
    <source>
        <strain evidence="1">TM448B03242</strain>
    </source>
</reference>
<gene>
    <name evidence="1" type="ORF">TM448B03242_0002</name>
</gene>
<evidence type="ECO:0000313" key="1">
    <source>
        <dbReference type="EMBL" id="QJI02426.1"/>
    </source>
</evidence>
<protein>
    <submittedName>
        <fullName evidence="1">Uncharacterized protein</fullName>
    </submittedName>
</protein>
<dbReference type="EMBL" id="MT145001">
    <property type="protein sequence ID" value="QJI02426.1"/>
    <property type="molecule type" value="Genomic_DNA"/>
</dbReference>
<proteinExistence type="predicted"/>
<dbReference type="AlphaFoldDB" id="A0A6M3Y1V7"/>
<sequence length="215" mass="23983">MAAIARPLMNDPKDPTHITYQWGQAIIDYALSHGVDVLDITGKWVDYRNITPLVMQNRPDLFIYTGHGCRNFLATQNGCSLTNGWKEDVCHTQCRQPPNLNLLRDAIVVTFSCHSASQLGGCAIKYGARAYVGFSDYMMFTSDRAGSQDLFRDALLPMAIELINGKRVGEAVDATKAALLSAAKQWKAVKYMAIPFYWNYEYMQVLGDMNARLGG</sequence>
<organism evidence="1">
    <name type="scientific">viral metagenome</name>
    <dbReference type="NCBI Taxonomy" id="1070528"/>
    <lineage>
        <taxon>unclassified sequences</taxon>
        <taxon>metagenomes</taxon>
        <taxon>organismal metagenomes</taxon>
    </lineage>
</organism>
<name>A0A6M3Y1V7_9ZZZZ</name>
<accession>A0A6M3Y1V7</accession>